<keyword evidence="1" id="KW-0472">Membrane</keyword>
<keyword evidence="1" id="KW-1133">Transmembrane helix</keyword>
<name>A0A7X6DP09_9BACT</name>
<gene>
    <name evidence="2" type="ORF">MNODULE_07735</name>
</gene>
<protein>
    <submittedName>
        <fullName evidence="2">Uncharacterized protein</fullName>
    </submittedName>
</protein>
<dbReference type="Proteomes" id="UP000534783">
    <property type="component" value="Unassembled WGS sequence"/>
</dbReference>
<keyword evidence="3" id="KW-1185">Reference proteome</keyword>
<evidence type="ECO:0000313" key="3">
    <source>
        <dbReference type="Proteomes" id="UP000534783"/>
    </source>
</evidence>
<reference evidence="2 3" key="1">
    <citation type="journal article" date="2020" name="Nature">
        <title>Bacterial chemolithoautotrophy via manganese oxidation.</title>
        <authorList>
            <person name="Yu H."/>
            <person name="Leadbetter J.R."/>
        </authorList>
    </citation>
    <scope>NUCLEOTIDE SEQUENCE [LARGE SCALE GENOMIC DNA]</scope>
    <source>
        <strain evidence="2 3">Mn-1</strain>
    </source>
</reference>
<sequence>MKPFAFDIALLFLFGLLVLVLRYTGGKGFGVISGEEQKRVVHWARLLVLIAFATAFLIFFILNNRD</sequence>
<evidence type="ECO:0000256" key="1">
    <source>
        <dbReference type="SAM" id="Phobius"/>
    </source>
</evidence>
<accession>A0A7X6DP09</accession>
<comment type="caution">
    <text evidence="2">The sequence shown here is derived from an EMBL/GenBank/DDBJ whole genome shotgun (WGS) entry which is preliminary data.</text>
</comment>
<dbReference type="EMBL" id="VTOW01000001">
    <property type="protein sequence ID" value="NKE70624.1"/>
    <property type="molecule type" value="Genomic_DNA"/>
</dbReference>
<feature type="transmembrane region" description="Helical" evidence="1">
    <location>
        <begin position="42"/>
        <end position="62"/>
    </location>
</feature>
<organism evidence="2 3">
    <name type="scientific">Candidatus Manganitrophus noduliformans</name>
    <dbReference type="NCBI Taxonomy" id="2606439"/>
    <lineage>
        <taxon>Bacteria</taxon>
        <taxon>Pseudomonadati</taxon>
        <taxon>Nitrospirota</taxon>
        <taxon>Nitrospiria</taxon>
        <taxon>Candidatus Troglogloeales</taxon>
        <taxon>Candidatus Manganitrophaceae</taxon>
        <taxon>Candidatus Manganitrophus</taxon>
    </lineage>
</organism>
<dbReference type="AlphaFoldDB" id="A0A7X6DP09"/>
<proteinExistence type="predicted"/>
<evidence type="ECO:0000313" key="2">
    <source>
        <dbReference type="EMBL" id="NKE70624.1"/>
    </source>
</evidence>
<dbReference type="RefSeq" id="WP_168058862.1">
    <property type="nucleotide sequence ID" value="NZ_VTOW01000001.1"/>
</dbReference>
<keyword evidence="1" id="KW-0812">Transmembrane</keyword>